<reference evidence="1" key="1">
    <citation type="journal article" date="2014" name="Nucleic Acids Res.">
        <title>The evolutionary dynamics of variant antigen genes in Babesia reveal a history of genomic innovation underlying host-parasite interaction.</title>
        <authorList>
            <person name="Jackson A.P."/>
            <person name="Otto T.D."/>
            <person name="Darby A."/>
            <person name="Ramaprasad A."/>
            <person name="Xia D."/>
            <person name="Echaide I.E."/>
            <person name="Farber M."/>
            <person name="Gahlot S."/>
            <person name="Gamble J."/>
            <person name="Gupta D."/>
            <person name="Gupta Y."/>
            <person name="Jackson L."/>
            <person name="Malandrin L."/>
            <person name="Malas T.B."/>
            <person name="Moussa E."/>
            <person name="Nair M."/>
            <person name="Reid A.J."/>
            <person name="Sanders M."/>
            <person name="Sharma J."/>
            <person name="Tracey A."/>
            <person name="Quail M.A."/>
            <person name="Weir W."/>
            <person name="Wastling J.M."/>
            <person name="Hall N."/>
            <person name="Willadsen P."/>
            <person name="Lingelbach K."/>
            <person name="Shiels B."/>
            <person name="Tait A."/>
            <person name="Berriman M."/>
            <person name="Allred D.R."/>
            <person name="Pain A."/>
        </authorList>
    </citation>
    <scope>NUCLEOTIDE SEQUENCE</scope>
    <source>
        <strain evidence="1">1802A</strain>
    </source>
</reference>
<gene>
    <name evidence="1" type="ORF">X943_003993</name>
</gene>
<proteinExistence type="predicted"/>
<dbReference type="AlphaFoldDB" id="A0AAD9GL50"/>
<comment type="caution">
    <text evidence="1">The sequence shown here is derived from an EMBL/GenBank/DDBJ whole genome shotgun (WGS) entry which is preliminary data.</text>
</comment>
<sequence>MDNTAGMIPKKTTVDAFERGKQNIGNLYVFSEYLTFPEGARYGEHLFNESRFGNNGSIIIREFKELHSLLDTFIDICFESKVKDELYKLQVRIPTNDDDAVERIRWFVKLGLYFILDLAINLDDAWLEFSHKPLNVVPPLIFFTKYHLDASDIRGNQVRALYKVVDRLEHLLNKLEGRFDQYHYSLTGNCSPELYAPDSDFEGKLIHLELPPSTPPPAAATATPEADETEARRCTII</sequence>
<accession>A0AAD9GL50</accession>
<name>A0AAD9GL50_BABDI</name>
<evidence type="ECO:0000313" key="1">
    <source>
        <dbReference type="EMBL" id="KAK1940399.1"/>
    </source>
</evidence>
<dbReference type="EMBL" id="JAHBMH010000003">
    <property type="protein sequence ID" value="KAK1940399.1"/>
    <property type="molecule type" value="Genomic_DNA"/>
</dbReference>
<evidence type="ECO:0000313" key="2">
    <source>
        <dbReference type="Proteomes" id="UP001195914"/>
    </source>
</evidence>
<organism evidence="1 2">
    <name type="scientific">Babesia divergens</name>
    <dbReference type="NCBI Taxonomy" id="32595"/>
    <lineage>
        <taxon>Eukaryota</taxon>
        <taxon>Sar</taxon>
        <taxon>Alveolata</taxon>
        <taxon>Apicomplexa</taxon>
        <taxon>Aconoidasida</taxon>
        <taxon>Piroplasmida</taxon>
        <taxon>Babesiidae</taxon>
        <taxon>Babesia</taxon>
    </lineage>
</organism>
<dbReference type="Proteomes" id="UP001195914">
    <property type="component" value="Unassembled WGS sequence"/>
</dbReference>
<keyword evidence="2" id="KW-1185">Reference proteome</keyword>
<protein>
    <submittedName>
        <fullName evidence="1">Uncharacterized protein</fullName>
    </submittedName>
</protein>
<reference evidence="1" key="2">
    <citation type="submission" date="2021-05" db="EMBL/GenBank/DDBJ databases">
        <authorList>
            <person name="Pain A."/>
        </authorList>
    </citation>
    <scope>NUCLEOTIDE SEQUENCE</scope>
    <source>
        <strain evidence="1">1802A</strain>
    </source>
</reference>